<dbReference type="InterPro" id="IPR018357">
    <property type="entry name" value="Hexapep_transf_CS"/>
</dbReference>
<protein>
    <submittedName>
        <fullName evidence="8">Acetyltransferase</fullName>
    </submittedName>
</protein>
<gene>
    <name evidence="8" type="ORF">CEW87_11650</name>
</gene>
<dbReference type="CDD" id="cd03360">
    <property type="entry name" value="LbH_AT_putative"/>
    <property type="match status" value="1"/>
</dbReference>
<dbReference type="InterPro" id="IPR050179">
    <property type="entry name" value="Trans_hexapeptide_repeat"/>
</dbReference>
<dbReference type="Gene3D" id="3.40.50.20">
    <property type="match status" value="1"/>
</dbReference>
<keyword evidence="3" id="KW-0677">Repeat</keyword>
<dbReference type="Gene3D" id="2.160.10.10">
    <property type="entry name" value="Hexapeptide repeat proteins"/>
    <property type="match status" value="1"/>
</dbReference>
<comment type="similarity">
    <text evidence="1">Belongs to the transferase hexapeptide repeat family.</text>
</comment>
<dbReference type="NCBIfam" id="TIGR03570">
    <property type="entry name" value="NeuD_NnaD"/>
    <property type="match status" value="1"/>
</dbReference>
<dbReference type="SUPFAM" id="SSF51161">
    <property type="entry name" value="Trimeric LpxA-like enzymes"/>
    <property type="match status" value="1"/>
</dbReference>
<dbReference type="PANTHER" id="PTHR43300">
    <property type="entry name" value="ACETYLTRANSFERASE"/>
    <property type="match status" value="1"/>
</dbReference>
<keyword evidence="4" id="KW-0012">Acyltransferase</keyword>
<evidence type="ECO:0000256" key="6">
    <source>
        <dbReference type="PIRSR" id="PIRSR620019-2"/>
    </source>
</evidence>
<feature type="binding site" evidence="6">
    <location>
        <position position="151"/>
    </location>
    <ligand>
        <name>acetyl-CoA</name>
        <dbReference type="ChEBI" id="CHEBI:57288"/>
    </ligand>
</feature>
<evidence type="ECO:0000256" key="3">
    <source>
        <dbReference type="ARBA" id="ARBA00022737"/>
    </source>
</evidence>
<dbReference type="InterPro" id="IPR020019">
    <property type="entry name" value="AcTrfase_PglD-like"/>
</dbReference>
<feature type="active site" description="Proton acceptor" evidence="5">
    <location>
        <position position="142"/>
    </location>
</feature>
<name>A0A2U8H222_9RHOO</name>
<dbReference type="Pfam" id="PF17836">
    <property type="entry name" value="PglD_N"/>
    <property type="match status" value="1"/>
</dbReference>
<evidence type="ECO:0000256" key="4">
    <source>
        <dbReference type="ARBA" id="ARBA00023315"/>
    </source>
</evidence>
<dbReference type="EMBL" id="CP022188">
    <property type="protein sequence ID" value="AWI79961.1"/>
    <property type="molecule type" value="Genomic_DNA"/>
</dbReference>
<dbReference type="RefSeq" id="WP_108973176.1">
    <property type="nucleotide sequence ID" value="NZ_CP022188.1"/>
</dbReference>
<dbReference type="PROSITE" id="PS00101">
    <property type="entry name" value="HEXAPEP_TRANSFERASES"/>
    <property type="match status" value="1"/>
</dbReference>
<dbReference type="AlphaFoldDB" id="A0A2U8H222"/>
<feature type="site" description="Increases basicity of active site His" evidence="5">
    <location>
        <position position="143"/>
    </location>
</feature>
<dbReference type="Pfam" id="PF14602">
    <property type="entry name" value="Hexapep_2"/>
    <property type="match status" value="1"/>
</dbReference>
<dbReference type="InterPro" id="IPR001451">
    <property type="entry name" value="Hexapep"/>
</dbReference>
<feature type="binding site" evidence="6">
    <location>
        <position position="72"/>
    </location>
    <ligand>
        <name>substrate</name>
    </ligand>
</feature>
<dbReference type="GO" id="GO:0016746">
    <property type="term" value="F:acyltransferase activity"/>
    <property type="evidence" value="ECO:0007669"/>
    <property type="project" value="UniProtKB-KW"/>
</dbReference>
<evidence type="ECO:0000259" key="7">
    <source>
        <dbReference type="Pfam" id="PF17836"/>
    </source>
</evidence>
<proteinExistence type="inferred from homology"/>
<dbReference type="PANTHER" id="PTHR43300:SF7">
    <property type="entry name" value="UDP-N-ACETYLBACILLOSAMINE N-ACETYLTRANSFERASE"/>
    <property type="match status" value="1"/>
</dbReference>
<evidence type="ECO:0000313" key="8">
    <source>
        <dbReference type="EMBL" id="AWI79961.1"/>
    </source>
</evidence>
<evidence type="ECO:0000313" key="9">
    <source>
        <dbReference type="Proteomes" id="UP000244902"/>
    </source>
</evidence>
<evidence type="ECO:0000256" key="5">
    <source>
        <dbReference type="PIRSR" id="PIRSR620019-1"/>
    </source>
</evidence>
<sequence length="210" mass="22136">MSSAETILLLGAGGHARACIDVIEQEGRFRVAGLVGLPEEVGREVLGYPVLGSDDDLPALLGQYSAGIVVIGQIKTPVPRMMQFAHLRARGLCVPVMVSPRAYVSRHARVGDGSFVLHGAVINASASVGENCIVNSLSLIEHDVLVDDHCHIATGARINSGVRIGEGSFIGSGSLIRQGVVIGRNCIIGMGQVVLKDCPDGTQLPQRRIR</sequence>
<dbReference type="InterPro" id="IPR011004">
    <property type="entry name" value="Trimer_LpxA-like_sf"/>
</dbReference>
<reference evidence="8 9" key="1">
    <citation type="submission" date="2017-06" db="EMBL/GenBank/DDBJ databases">
        <title>Azoarcus sp. TSNA42 complete genome sequence.</title>
        <authorList>
            <person name="Woo J.-H."/>
            <person name="Kim H.-S."/>
        </authorList>
    </citation>
    <scope>NUCLEOTIDE SEQUENCE [LARGE SCALE GENOMIC DNA]</scope>
    <source>
        <strain evidence="8 9">TSNA42</strain>
    </source>
</reference>
<evidence type="ECO:0000256" key="1">
    <source>
        <dbReference type="ARBA" id="ARBA00007274"/>
    </source>
</evidence>
<feature type="domain" description="PglD N-terminal" evidence="7">
    <location>
        <begin position="7"/>
        <end position="75"/>
    </location>
</feature>
<dbReference type="InterPro" id="IPR041561">
    <property type="entry name" value="PglD_N"/>
</dbReference>
<keyword evidence="2 8" id="KW-0808">Transferase</keyword>
<evidence type="ECO:0000256" key="2">
    <source>
        <dbReference type="ARBA" id="ARBA00022679"/>
    </source>
</evidence>
<dbReference type="OrthoDB" id="272049at2"/>
<organism evidence="8 9">
    <name type="scientific">Parazoarcus communis</name>
    <dbReference type="NCBI Taxonomy" id="41977"/>
    <lineage>
        <taxon>Bacteria</taxon>
        <taxon>Pseudomonadati</taxon>
        <taxon>Pseudomonadota</taxon>
        <taxon>Betaproteobacteria</taxon>
        <taxon>Rhodocyclales</taxon>
        <taxon>Zoogloeaceae</taxon>
        <taxon>Parazoarcus</taxon>
    </lineage>
</organism>
<accession>A0A2U8H222</accession>
<dbReference type="Proteomes" id="UP000244902">
    <property type="component" value="Chromosome"/>
</dbReference>